<dbReference type="Pfam" id="PF01408">
    <property type="entry name" value="GFO_IDH_MocA"/>
    <property type="match status" value="1"/>
</dbReference>
<proteinExistence type="inferred from homology"/>
<dbReference type="SUPFAM" id="SSF55347">
    <property type="entry name" value="Glyceraldehyde-3-phosphate dehydrogenase-like, C-terminal domain"/>
    <property type="match status" value="1"/>
</dbReference>
<evidence type="ECO:0000256" key="1">
    <source>
        <dbReference type="ARBA" id="ARBA00010928"/>
    </source>
</evidence>
<reference evidence="6" key="1">
    <citation type="journal article" date="2019" name="Int. J. Syst. Evol. Microbiol.">
        <title>The Global Catalogue of Microorganisms (GCM) 10K type strain sequencing project: providing services to taxonomists for standard genome sequencing and annotation.</title>
        <authorList>
            <consortium name="The Broad Institute Genomics Platform"/>
            <consortium name="The Broad Institute Genome Sequencing Center for Infectious Disease"/>
            <person name="Wu L."/>
            <person name="Ma J."/>
        </authorList>
    </citation>
    <scope>NUCLEOTIDE SEQUENCE [LARGE SCALE GENOMIC DNA]</scope>
    <source>
        <strain evidence="6">CGMCC 1.7693</strain>
    </source>
</reference>
<dbReference type="InterPro" id="IPR055170">
    <property type="entry name" value="GFO_IDH_MocA-like_dom"/>
</dbReference>
<dbReference type="InterPro" id="IPR000683">
    <property type="entry name" value="Gfo/Idh/MocA-like_OxRdtase_N"/>
</dbReference>
<feature type="domain" description="Gfo/Idh/MocA-like oxidoreductase N-terminal" evidence="3">
    <location>
        <begin position="5"/>
        <end position="125"/>
    </location>
</feature>
<dbReference type="InterPro" id="IPR036291">
    <property type="entry name" value="NAD(P)-bd_dom_sf"/>
</dbReference>
<gene>
    <name evidence="5" type="ORF">GCM10011346_26660</name>
</gene>
<feature type="domain" description="GFO/IDH/MocA-like oxidoreductase" evidence="4">
    <location>
        <begin position="134"/>
        <end position="251"/>
    </location>
</feature>
<keyword evidence="2" id="KW-0560">Oxidoreductase</keyword>
<dbReference type="Pfam" id="PF22725">
    <property type="entry name" value="GFO_IDH_MocA_C3"/>
    <property type="match status" value="1"/>
</dbReference>
<dbReference type="PANTHER" id="PTHR43708">
    <property type="entry name" value="CONSERVED EXPRESSED OXIDOREDUCTASE (EUROFUNG)"/>
    <property type="match status" value="1"/>
</dbReference>
<dbReference type="EMBL" id="BMLW01000007">
    <property type="protein sequence ID" value="GGP12082.1"/>
    <property type="molecule type" value="Genomic_DNA"/>
</dbReference>
<protein>
    <submittedName>
        <fullName evidence="5">Oxidoreductase</fullName>
    </submittedName>
</protein>
<comment type="similarity">
    <text evidence="1">Belongs to the Gfo/Idh/MocA family.</text>
</comment>
<evidence type="ECO:0000256" key="2">
    <source>
        <dbReference type="ARBA" id="ARBA00023002"/>
    </source>
</evidence>
<organism evidence="5 6">
    <name type="scientific">Oceanobacillus neutriphilus</name>
    <dbReference type="NCBI Taxonomy" id="531815"/>
    <lineage>
        <taxon>Bacteria</taxon>
        <taxon>Bacillati</taxon>
        <taxon>Bacillota</taxon>
        <taxon>Bacilli</taxon>
        <taxon>Bacillales</taxon>
        <taxon>Bacillaceae</taxon>
        <taxon>Oceanobacillus</taxon>
    </lineage>
</organism>
<evidence type="ECO:0000313" key="6">
    <source>
        <dbReference type="Proteomes" id="UP000641206"/>
    </source>
</evidence>
<dbReference type="InterPro" id="IPR051317">
    <property type="entry name" value="Gfo/Idh/MocA_oxidoreduct"/>
</dbReference>
<evidence type="ECO:0000259" key="4">
    <source>
        <dbReference type="Pfam" id="PF22725"/>
    </source>
</evidence>
<dbReference type="RefSeq" id="WP_188734856.1">
    <property type="nucleotide sequence ID" value="NZ_BMLW01000007.1"/>
</dbReference>
<evidence type="ECO:0000259" key="3">
    <source>
        <dbReference type="Pfam" id="PF01408"/>
    </source>
</evidence>
<dbReference type="SUPFAM" id="SSF51735">
    <property type="entry name" value="NAD(P)-binding Rossmann-fold domains"/>
    <property type="match status" value="1"/>
</dbReference>
<keyword evidence="6" id="KW-1185">Reference proteome</keyword>
<sequence>MTRKVKIGIIGAGQIAKSHAKAYLDMEDVEIIGVADINLNKAEQFINELNIKTASAFQEYEDLLLLAIDAVSVCTPNFAHFQTSVDALIAKKHVIVEKPLAVTLDQGIEMIKVAKANEKILSVGYQPRYDPNMKKVSEIINSGKLGDIYYVEIGGGRRRGMPGGTFINKSSAGVGALGDIGTYSIDLALNALGNPRPLTVSAYTTNHFGTNPKYHPESDNFEVEDFGVAMVRLERNITMYIKIAWAMHMDTLGPAIFLGKNAGLKITPAGDGPWSGVWDGGIGAMSLFYDKSTNEHVEEKLPIVKHSLDIFSEKIKDFVNAVKYNKPAPIPGEDIILNQAIIDAIIRSSESGKEIEVELPEF</sequence>
<dbReference type="Gene3D" id="3.30.360.10">
    <property type="entry name" value="Dihydrodipicolinate Reductase, domain 2"/>
    <property type="match status" value="1"/>
</dbReference>
<comment type="caution">
    <text evidence="5">The sequence shown here is derived from an EMBL/GenBank/DDBJ whole genome shotgun (WGS) entry which is preliminary data.</text>
</comment>
<dbReference type="PANTHER" id="PTHR43708:SF5">
    <property type="entry name" value="CONSERVED EXPRESSED OXIDOREDUCTASE (EUROFUNG)-RELATED"/>
    <property type="match status" value="1"/>
</dbReference>
<dbReference type="Proteomes" id="UP000641206">
    <property type="component" value="Unassembled WGS sequence"/>
</dbReference>
<evidence type="ECO:0000313" key="5">
    <source>
        <dbReference type="EMBL" id="GGP12082.1"/>
    </source>
</evidence>
<accession>A0ABQ2NW61</accession>
<name>A0ABQ2NW61_9BACI</name>
<dbReference type="Gene3D" id="3.40.50.720">
    <property type="entry name" value="NAD(P)-binding Rossmann-like Domain"/>
    <property type="match status" value="1"/>
</dbReference>